<keyword evidence="2" id="KW-1185">Reference proteome</keyword>
<dbReference type="PANTHER" id="PTHR13593:SF113">
    <property type="entry name" value="SI:DKEY-266F7.9"/>
    <property type="match status" value="1"/>
</dbReference>
<dbReference type="PANTHER" id="PTHR13593">
    <property type="match status" value="1"/>
</dbReference>
<evidence type="ECO:0000313" key="1">
    <source>
        <dbReference type="EMBL" id="VDP39000.1"/>
    </source>
</evidence>
<dbReference type="SUPFAM" id="SSF51695">
    <property type="entry name" value="PLC-like phosphodiesterases"/>
    <property type="match status" value="1"/>
</dbReference>
<sequence length="140" mass="15697">MPNVIGGSILCNWTVTQKLDIQSQLLAGIRYLDFRVGVKKYSNNQSGYEFYLVHGQCANTLAEELQNVAEFLSDHPREVVLIDCNHCYDFKTPEQISDFENLVLKVSPIVALHMISVLHGVTNETVFGILVPSCTQSLPR</sequence>
<dbReference type="Proteomes" id="UP000272942">
    <property type="component" value="Unassembled WGS sequence"/>
</dbReference>
<dbReference type="GO" id="GO:0008081">
    <property type="term" value="F:phosphoric diester hydrolase activity"/>
    <property type="evidence" value="ECO:0007669"/>
    <property type="project" value="InterPro"/>
</dbReference>
<dbReference type="InterPro" id="IPR051057">
    <property type="entry name" value="PI-PLC_domain"/>
</dbReference>
<reference evidence="1 2" key="1">
    <citation type="submission" date="2018-11" db="EMBL/GenBank/DDBJ databases">
        <authorList>
            <consortium name="Pathogen Informatics"/>
        </authorList>
    </citation>
    <scope>NUCLEOTIDE SEQUENCE [LARGE SCALE GENOMIC DNA]</scope>
    <source>
        <strain evidence="1 2">Egypt</strain>
    </source>
</reference>
<dbReference type="AlphaFoldDB" id="A0A3P8D6G7"/>
<dbReference type="GO" id="GO:0006629">
    <property type="term" value="P:lipid metabolic process"/>
    <property type="evidence" value="ECO:0007669"/>
    <property type="project" value="InterPro"/>
</dbReference>
<evidence type="ECO:0008006" key="3">
    <source>
        <dbReference type="Google" id="ProtNLM"/>
    </source>
</evidence>
<dbReference type="Gene3D" id="3.20.20.190">
    <property type="entry name" value="Phosphatidylinositol (PI) phosphodiesterase"/>
    <property type="match status" value="1"/>
</dbReference>
<accession>A0A3P8D6G7</accession>
<name>A0A3P8D6G7_9TREM</name>
<evidence type="ECO:0000313" key="2">
    <source>
        <dbReference type="Proteomes" id="UP000272942"/>
    </source>
</evidence>
<dbReference type="OrthoDB" id="1046782at2759"/>
<proteinExistence type="predicted"/>
<dbReference type="InterPro" id="IPR017946">
    <property type="entry name" value="PLC-like_Pdiesterase_TIM-brl"/>
</dbReference>
<gene>
    <name evidence="1" type="ORF">ECPE_LOCUS1437</name>
</gene>
<protein>
    <recommendedName>
        <fullName evidence="3">PLCXc domain-containing protein</fullName>
    </recommendedName>
</protein>
<dbReference type="EMBL" id="UZAN01009110">
    <property type="protein sequence ID" value="VDP39000.1"/>
    <property type="molecule type" value="Genomic_DNA"/>
</dbReference>
<organism evidence="1 2">
    <name type="scientific">Echinostoma caproni</name>
    <dbReference type="NCBI Taxonomy" id="27848"/>
    <lineage>
        <taxon>Eukaryota</taxon>
        <taxon>Metazoa</taxon>
        <taxon>Spiralia</taxon>
        <taxon>Lophotrochozoa</taxon>
        <taxon>Platyhelminthes</taxon>
        <taxon>Trematoda</taxon>
        <taxon>Digenea</taxon>
        <taxon>Plagiorchiida</taxon>
        <taxon>Echinostomata</taxon>
        <taxon>Echinostomatoidea</taxon>
        <taxon>Echinostomatidae</taxon>
        <taxon>Echinostoma</taxon>
    </lineage>
</organism>